<dbReference type="PANTHER" id="PTHR35024:SF4">
    <property type="entry name" value="POLYMER-FORMING CYTOSKELETAL PROTEIN"/>
    <property type="match status" value="1"/>
</dbReference>
<dbReference type="PANTHER" id="PTHR35024">
    <property type="entry name" value="HYPOTHETICAL CYTOSOLIC PROTEIN"/>
    <property type="match status" value="1"/>
</dbReference>
<sequence>MFNSNKKSMPINTDRIDTLVGKNTGIEGALTAEGTVRIDGKLKGDVTLSGNLVVGEEGSIKGNVKADSIMLSGIIEGNITVVSQLHLTPTSKLIGDIDAKNIIVDEGAIFHGNCKMAAAEAAVAKE</sequence>
<protein>
    <submittedName>
        <fullName evidence="2">Polymer-forming cytoskeletal protein</fullName>
    </submittedName>
</protein>
<accession>A0ABT1NFE7</accession>
<dbReference type="Pfam" id="PF04519">
    <property type="entry name" value="Bactofilin"/>
    <property type="match status" value="1"/>
</dbReference>
<organism evidence="2 3">
    <name type="scientific">Lutispora saccharofermentans</name>
    <dbReference type="NCBI Taxonomy" id="3024236"/>
    <lineage>
        <taxon>Bacteria</taxon>
        <taxon>Bacillati</taxon>
        <taxon>Bacillota</taxon>
        <taxon>Clostridia</taxon>
        <taxon>Lutisporales</taxon>
        <taxon>Lutisporaceae</taxon>
        <taxon>Lutispora</taxon>
    </lineage>
</organism>
<comment type="similarity">
    <text evidence="1">Belongs to the bactofilin family.</text>
</comment>
<gene>
    <name evidence="2" type="ORF">LJD61_10590</name>
</gene>
<reference evidence="2 3" key="1">
    <citation type="submission" date="2021-10" db="EMBL/GenBank/DDBJ databases">
        <title>Lutispora strain m25 sp. nov., a thermophilic, non-spore-forming bacterium isolated from a lab-scale methanogenic bioreactor digesting anaerobic sludge.</title>
        <authorList>
            <person name="El Houari A."/>
            <person name="Mcdonald J."/>
        </authorList>
    </citation>
    <scope>NUCLEOTIDE SEQUENCE [LARGE SCALE GENOMIC DNA]</scope>
    <source>
        <strain evidence="3">m25</strain>
    </source>
</reference>
<evidence type="ECO:0000313" key="3">
    <source>
        <dbReference type="Proteomes" id="UP001651880"/>
    </source>
</evidence>
<evidence type="ECO:0000256" key="1">
    <source>
        <dbReference type="ARBA" id="ARBA00044755"/>
    </source>
</evidence>
<name>A0ABT1NFE7_9FIRM</name>
<dbReference type="EMBL" id="JAJEKE010000008">
    <property type="protein sequence ID" value="MCQ1529990.1"/>
    <property type="molecule type" value="Genomic_DNA"/>
</dbReference>
<dbReference type="RefSeq" id="WP_255227507.1">
    <property type="nucleotide sequence ID" value="NZ_JAJEKE010000008.1"/>
</dbReference>
<keyword evidence="3" id="KW-1185">Reference proteome</keyword>
<dbReference type="InterPro" id="IPR007607">
    <property type="entry name" value="BacA/B"/>
</dbReference>
<evidence type="ECO:0000313" key="2">
    <source>
        <dbReference type="EMBL" id="MCQ1529990.1"/>
    </source>
</evidence>
<comment type="caution">
    <text evidence="2">The sequence shown here is derived from an EMBL/GenBank/DDBJ whole genome shotgun (WGS) entry which is preliminary data.</text>
</comment>
<dbReference type="Proteomes" id="UP001651880">
    <property type="component" value="Unassembled WGS sequence"/>
</dbReference>
<proteinExistence type="inferred from homology"/>